<dbReference type="InterPro" id="IPR002885">
    <property type="entry name" value="PPR_rpt"/>
</dbReference>
<gene>
    <name evidence="3" type="ORF">BCR41DRAFT_424395</name>
</gene>
<feature type="repeat" description="PPR" evidence="1">
    <location>
        <begin position="834"/>
        <end position="868"/>
    </location>
</feature>
<feature type="region of interest" description="Disordered" evidence="2">
    <location>
        <begin position="1274"/>
        <end position="1298"/>
    </location>
</feature>
<dbReference type="PANTHER" id="PTHR45613">
    <property type="entry name" value="PENTATRICOPEPTIDE REPEAT-CONTAINING PROTEIN"/>
    <property type="match status" value="1"/>
</dbReference>
<dbReference type="Proteomes" id="UP000193648">
    <property type="component" value="Unassembled WGS sequence"/>
</dbReference>
<name>A0A1Y2GEU4_9FUNG</name>
<dbReference type="InParanoid" id="A0A1Y2GEU4"/>
<proteinExistence type="predicted"/>
<feature type="repeat" description="PPR" evidence="1">
    <location>
        <begin position="706"/>
        <end position="740"/>
    </location>
</feature>
<accession>A0A1Y2GEU4</accession>
<feature type="repeat" description="PPR" evidence="1">
    <location>
        <begin position="562"/>
        <end position="592"/>
    </location>
</feature>
<dbReference type="EMBL" id="MCFF01000036">
    <property type="protein sequence ID" value="ORZ08821.1"/>
    <property type="molecule type" value="Genomic_DNA"/>
</dbReference>
<feature type="repeat" description="PPR" evidence="1">
    <location>
        <begin position="527"/>
        <end position="561"/>
    </location>
</feature>
<feature type="compositionally biased region" description="Basic and acidic residues" evidence="2">
    <location>
        <begin position="970"/>
        <end position="986"/>
    </location>
</feature>
<feature type="repeat" description="PPR" evidence="1">
    <location>
        <begin position="457"/>
        <end position="491"/>
    </location>
</feature>
<evidence type="ECO:0000256" key="2">
    <source>
        <dbReference type="SAM" id="MobiDB-lite"/>
    </source>
</evidence>
<dbReference type="Gene3D" id="1.25.40.10">
    <property type="entry name" value="Tetratricopeptide repeat domain"/>
    <property type="match status" value="5"/>
</dbReference>
<dbReference type="SUPFAM" id="SSF48452">
    <property type="entry name" value="TPR-like"/>
    <property type="match status" value="1"/>
</dbReference>
<dbReference type="GeneID" id="33572266"/>
<dbReference type="Pfam" id="PF13041">
    <property type="entry name" value="PPR_2"/>
    <property type="match status" value="4"/>
</dbReference>
<dbReference type="Pfam" id="PF01535">
    <property type="entry name" value="PPR"/>
    <property type="match status" value="2"/>
</dbReference>
<dbReference type="STRING" id="64571.A0A1Y2GEU4"/>
<dbReference type="NCBIfam" id="TIGR00756">
    <property type="entry name" value="PPR"/>
    <property type="match status" value="5"/>
</dbReference>
<evidence type="ECO:0000313" key="4">
    <source>
        <dbReference type="Proteomes" id="UP000193648"/>
    </source>
</evidence>
<evidence type="ECO:0000313" key="3">
    <source>
        <dbReference type="EMBL" id="ORZ08821.1"/>
    </source>
</evidence>
<feature type="repeat" description="PPR" evidence="1">
    <location>
        <begin position="636"/>
        <end position="670"/>
    </location>
</feature>
<keyword evidence="4" id="KW-1185">Reference proteome</keyword>
<feature type="compositionally biased region" description="Polar residues" evidence="2">
    <location>
        <begin position="959"/>
        <end position="968"/>
    </location>
</feature>
<dbReference type="Pfam" id="PF13812">
    <property type="entry name" value="PPR_3"/>
    <property type="match status" value="2"/>
</dbReference>
<dbReference type="OrthoDB" id="185373at2759"/>
<feature type="repeat" description="PPR" evidence="1">
    <location>
        <begin position="799"/>
        <end position="833"/>
    </location>
</feature>
<comment type="caution">
    <text evidence="3">The sequence shown here is derived from an EMBL/GenBank/DDBJ whole genome shotgun (WGS) entry which is preliminary data.</text>
</comment>
<organism evidence="3 4">
    <name type="scientific">Lobosporangium transversale</name>
    <dbReference type="NCBI Taxonomy" id="64571"/>
    <lineage>
        <taxon>Eukaryota</taxon>
        <taxon>Fungi</taxon>
        <taxon>Fungi incertae sedis</taxon>
        <taxon>Mucoromycota</taxon>
        <taxon>Mortierellomycotina</taxon>
        <taxon>Mortierellomycetes</taxon>
        <taxon>Mortierellales</taxon>
        <taxon>Mortierellaceae</taxon>
        <taxon>Lobosporangium</taxon>
    </lineage>
</organism>
<dbReference type="RefSeq" id="XP_021878604.1">
    <property type="nucleotide sequence ID" value="XM_022030424.1"/>
</dbReference>
<feature type="region of interest" description="Disordered" evidence="2">
    <location>
        <begin position="959"/>
        <end position="991"/>
    </location>
</feature>
<protein>
    <recommendedName>
        <fullName evidence="5">Pentacotripeptide-repeat region of PRORP domain-containing protein</fullName>
    </recommendedName>
</protein>
<evidence type="ECO:0000256" key="1">
    <source>
        <dbReference type="PROSITE-ProRule" id="PRU00708"/>
    </source>
</evidence>
<feature type="repeat" description="PPR" evidence="1">
    <location>
        <begin position="906"/>
        <end position="940"/>
    </location>
</feature>
<dbReference type="PROSITE" id="PS51257">
    <property type="entry name" value="PROKAR_LIPOPROTEIN"/>
    <property type="match status" value="1"/>
</dbReference>
<dbReference type="PROSITE" id="PS51375">
    <property type="entry name" value="PPR"/>
    <property type="match status" value="8"/>
</dbReference>
<evidence type="ECO:0008006" key="5">
    <source>
        <dbReference type="Google" id="ProtNLM"/>
    </source>
</evidence>
<dbReference type="InterPro" id="IPR011990">
    <property type="entry name" value="TPR-like_helical_dom_sf"/>
</dbReference>
<dbReference type="PANTHER" id="PTHR45613:SF9">
    <property type="entry name" value="MITOCHONDRIAL GROUP I INTRON SPLICING FACTOR CCM1"/>
    <property type="match status" value="1"/>
</dbReference>
<sequence>MHKATRQIWATSSSSSSSSSCLFCDFQQLIALPPSARARSTITINPNTHIGARPFTGTRVQSQLVLEQQQRLETCLRIFGIDTYPQFLQYQQRQLKAVPFHRLLRLRRQNISTYSTGDNVNFHCNTIVYNKGPSRTRPEALHHQPHPQLSSLVRPMLVFPAPSGARLTVSVSSRFLSSSTTASMTSNVEAELSALPFTASTSATPATSASAFPANSSSPLGASTPILDLSTALKESSTTDFQTLFPSIPESFAEPSLLNLSTIKQSEAPWRNSLMAPGSELEESLRKSLYQRDPISIWWPLYEQTAKQWRMELTTPDRNLGNTALGREDFIRLIGALKLSPFSSGSCESVSSGLMKLELIFEDFHHAIKTPKSNHKVYSLFLDTLNCWKMREQIPTWIERIKSKIIISNSSSPSIREGPQEQYHDLMRVLADASQIDALLTCLQELKTNRSGLLRPTVKAYDTAIEAYMKCKDIASAMKLVREMQDYGYYPQLTTYNILIRGHLVNKDGRAAQRVLESLLLTDIRPNIYTFNLLMSGYLNLGEIELVNGFYKGLGEYGLVPNSKTYRILMKSYLRQGQLDQVIGLFHKLKESPQENLHPRSEDYRVLILALASHGRMPDALRVLRELTETTKAHVTAPIYNVFLNQYARQGQVEKARRVLNRIIAEKLPLVDGSINPLLRAYLAQKDFEKVEEMIQLMNSHGIRSSKTTFNIMLDYAKNSRNLRGAMDLYKRMMDESVEPDVWTYNTILNLLVDKLSPLERNIMRKDDSNAVTDEQIKEFVPKIDNLLQEMKSRGIKPDVVTYGTLIRQYVVLRDIEQAEMLFHEMVKSGISPNSNAFNMLMNGFTIIDEMDKAVELFRRMPKYGVKADVVTFTTLIKGYANLKQITLAQDFANSLQQQRPVILMDKYCLHTLMQLAQKSNQPGMALDFFEMMRSRGMKPDKVTFTILVNSLSKEFANTYTGSSNKSKPGSHDRSKRIGDRYEAKSKGSQAESASHAIESILEVIQKDSYPLSHAEITTMISGYFRLGRPLAAIEFFKASFWGNNPKLNATNCGAFIHGLLSPEHEGRFDGIALNLYSRMLSVTREKLKADEREEIQWREETADSREGPTSTDRLSWAPPNMYPSLSRQFPFKPKAGYSYDLPMLDLVIINILFQSFSERKNWNIVLQLWKDLESVGAENLYPYELPRELLGWAAQAYYNLNKSKKASSQGCFGSLTKSKASENSHESIEGEDAVSYEDNCKRMLKRLWNEHQKMGITWSIKIYGYNIFESVPSPSSGSSSSPPSSRPQSTMASKSAAALAPLSSLSSPQTSASAWTHLHSTSLLTSYMSVDTMQQSYHQERVEVGNKGGGAKDQ</sequence>
<reference evidence="3 4" key="1">
    <citation type="submission" date="2016-07" db="EMBL/GenBank/DDBJ databases">
        <title>Pervasive Adenine N6-methylation of Active Genes in Fungi.</title>
        <authorList>
            <consortium name="DOE Joint Genome Institute"/>
            <person name="Mondo S.J."/>
            <person name="Dannebaum R.O."/>
            <person name="Kuo R.C."/>
            <person name="Labutti K."/>
            <person name="Haridas S."/>
            <person name="Kuo A."/>
            <person name="Salamov A."/>
            <person name="Ahrendt S.R."/>
            <person name="Lipzen A."/>
            <person name="Sullivan W."/>
            <person name="Andreopoulos W.B."/>
            <person name="Clum A."/>
            <person name="Lindquist E."/>
            <person name="Daum C."/>
            <person name="Ramamoorthy G.K."/>
            <person name="Gryganskyi A."/>
            <person name="Culley D."/>
            <person name="Magnuson J.K."/>
            <person name="James T.Y."/>
            <person name="O'Malley M.A."/>
            <person name="Stajich J.E."/>
            <person name="Spatafora J.W."/>
            <person name="Visel A."/>
            <person name="Grigoriev I.V."/>
        </authorList>
    </citation>
    <scope>NUCLEOTIDE SEQUENCE [LARGE SCALE GENOMIC DNA]</scope>
    <source>
        <strain evidence="3 4">NRRL 3116</strain>
    </source>
</reference>